<dbReference type="PANTHER" id="PTHR34039">
    <property type="entry name" value="UPF0102 PROTEIN YRAN"/>
    <property type="match status" value="1"/>
</dbReference>
<reference evidence="4" key="1">
    <citation type="submission" date="2016-10" db="EMBL/GenBank/DDBJ databases">
        <authorList>
            <person name="Varghese N."/>
            <person name="Submissions S."/>
        </authorList>
    </citation>
    <scope>NUCLEOTIDE SEQUENCE [LARGE SCALE GENOMIC DNA]</scope>
    <source>
        <strain evidence="4">DSM 22251</strain>
    </source>
</reference>
<evidence type="ECO:0000256" key="2">
    <source>
        <dbReference type="HAMAP-Rule" id="MF_00048"/>
    </source>
</evidence>
<keyword evidence="3" id="KW-0378">Hydrolase</keyword>
<gene>
    <name evidence="3" type="ORF">SAMN05421638_1398</name>
</gene>
<dbReference type="Proteomes" id="UP000242560">
    <property type="component" value="Unassembled WGS sequence"/>
</dbReference>
<accession>A0A1I3LXL9</accession>
<dbReference type="Gene3D" id="3.40.1350.10">
    <property type="match status" value="1"/>
</dbReference>
<dbReference type="InterPro" id="IPR011856">
    <property type="entry name" value="tRNA_endonuc-like_dom_sf"/>
</dbReference>
<proteinExistence type="inferred from homology"/>
<dbReference type="SUPFAM" id="SSF52980">
    <property type="entry name" value="Restriction endonuclease-like"/>
    <property type="match status" value="1"/>
</dbReference>
<evidence type="ECO:0000313" key="4">
    <source>
        <dbReference type="Proteomes" id="UP000242560"/>
    </source>
</evidence>
<evidence type="ECO:0000256" key="1">
    <source>
        <dbReference type="ARBA" id="ARBA00006738"/>
    </source>
</evidence>
<dbReference type="Pfam" id="PF02021">
    <property type="entry name" value="UPF0102"/>
    <property type="match status" value="1"/>
</dbReference>
<dbReference type="CDD" id="cd20736">
    <property type="entry name" value="PoNe_Nuclease"/>
    <property type="match status" value="1"/>
</dbReference>
<dbReference type="InterPro" id="IPR011335">
    <property type="entry name" value="Restrct_endonuc-II-like"/>
</dbReference>
<dbReference type="AlphaFoldDB" id="A0A1I3LXL9"/>
<dbReference type="PANTHER" id="PTHR34039:SF1">
    <property type="entry name" value="UPF0102 PROTEIN YRAN"/>
    <property type="match status" value="1"/>
</dbReference>
<name>A0A1I3LXL9_9FLAO</name>
<keyword evidence="3" id="KW-0255">Endonuclease</keyword>
<organism evidence="3 4">
    <name type="scientific">Kaistella treverensis</name>
    <dbReference type="NCBI Taxonomy" id="631455"/>
    <lineage>
        <taxon>Bacteria</taxon>
        <taxon>Pseudomonadati</taxon>
        <taxon>Bacteroidota</taxon>
        <taxon>Flavobacteriia</taxon>
        <taxon>Flavobacteriales</taxon>
        <taxon>Weeksellaceae</taxon>
        <taxon>Chryseobacterium group</taxon>
        <taxon>Kaistella</taxon>
    </lineage>
</organism>
<dbReference type="HAMAP" id="MF_00048">
    <property type="entry name" value="UPF0102"/>
    <property type="match status" value="1"/>
</dbReference>
<evidence type="ECO:0000313" key="3">
    <source>
        <dbReference type="EMBL" id="SFI89453.1"/>
    </source>
</evidence>
<sequence length="123" mass="14042">MAEHNDFGTLAEELAADFLVEKGYKILQKNFRYQRAEIDIIAEFQNQIIVVEVKARGTDIFMAPEEAVTKTKIKLLVLAADHYLKQNNISQEVRFDIITVLPDDTGKLKITHLEDAFQSFDAN</sequence>
<dbReference type="InterPro" id="IPR003509">
    <property type="entry name" value="UPF0102_YraN-like"/>
</dbReference>
<dbReference type="RefSeq" id="WP_089819692.1">
    <property type="nucleotide sequence ID" value="NZ_FORQ01000002.1"/>
</dbReference>
<dbReference type="EMBL" id="FORQ01000002">
    <property type="protein sequence ID" value="SFI89453.1"/>
    <property type="molecule type" value="Genomic_DNA"/>
</dbReference>
<dbReference type="GO" id="GO:0003676">
    <property type="term" value="F:nucleic acid binding"/>
    <property type="evidence" value="ECO:0007669"/>
    <property type="project" value="InterPro"/>
</dbReference>
<dbReference type="GO" id="GO:0004519">
    <property type="term" value="F:endonuclease activity"/>
    <property type="evidence" value="ECO:0007669"/>
    <property type="project" value="UniProtKB-KW"/>
</dbReference>
<keyword evidence="4" id="KW-1185">Reference proteome</keyword>
<keyword evidence="3" id="KW-0540">Nuclease</keyword>
<protein>
    <recommendedName>
        <fullName evidence="2">UPF0102 protein SAMN05421638_1398</fullName>
    </recommendedName>
</protein>
<comment type="similarity">
    <text evidence="1 2">Belongs to the UPF0102 family.</text>
</comment>